<dbReference type="PIRSF" id="PIRSF005536">
    <property type="entry name" value="Agal"/>
    <property type="match status" value="1"/>
</dbReference>
<reference evidence="9 10" key="1">
    <citation type="submission" date="2019-08" db="EMBL/GenBank/DDBJ databases">
        <title>In-depth cultivation of the pig gut microbiome towards novel bacterial diversity and tailored functional studies.</title>
        <authorList>
            <person name="Wylensek D."/>
            <person name="Hitch T.C.A."/>
            <person name="Clavel T."/>
        </authorList>
    </citation>
    <scope>NUCLEOTIDE SEQUENCE [LARGE SCALE GENOMIC DNA]</scope>
    <source>
        <strain evidence="9 10">NM-380-WT-3C1</strain>
    </source>
</reference>
<dbReference type="AlphaFoldDB" id="A0A7X2PC15"/>
<dbReference type="Gene3D" id="2.60.40.1180">
    <property type="entry name" value="Golgi alpha-mannosidase II"/>
    <property type="match status" value="1"/>
</dbReference>
<dbReference type="InterPro" id="IPR017853">
    <property type="entry name" value="GH"/>
</dbReference>
<evidence type="ECO:0000256" key="6">
    <source>
        <dbReference type="PIRSR" id="PIRSR005536-1"/>
    </source>
</evidence>
<dbReference type="Gene3D" id="2.70.98.60">
    <property type="entry name" value="alpha-galactosidase from lactobacil brevis"/>
    <property type="match status" value="1"/>
</dbReference>
<dbReference type="GO" id="GO:0016052">
    <property type="term" value="P:carbohydrate catabolic process"/>
    <property type="evidence" value="ECO:0007669"/>
    <property type="project" value="InterPro"/>
</dbReference>
<protein>
    <recommendedName>
        <fullName evidence="2 5">Alpha-galactosidase</fullName>
        <ecNumber evidence="2 5">3.2.1.22</ecNumber>
    </recommendedName>
</protein>
<dbReference type="PROSITE" id="PS00512">
    <property type="entry name" value="ALPHA_GALACTOSIDASE"/>
    <property type="match status" value="1"/>
</dbReference>
<accession>A0A7X2PC15</accession>
<keyword evidence="4 5" id="KW-0326">Glycosidase</keyword>
<dbReference type="InterPro" id="IPR038417">
    <property type="entry name" value="Alpga-gal_N_sf"/>
</dbReference>
<name>A0A7X2PC15_9SPIO</name>
<dbReference type="InterPro" id="IPR000111">
    <property type="entry name" value="Glyco_hydro_27/36_CS"/>
</dbReference>
<dbReference type="RefSeq" id="WP_154424601.1">
    <property type="nucleotide sequence ID" value="NZ_VUNN01000003.1"/>
</dbReference>
<proteinExistence type="inferred from homology"/>
<dbReference type="Pfam" id="PF16874">
    <property type="entry name" value="Glyco_hydro_36C"/>
    <property type="match status" value="1"/>
</dbReference>
<dbReference type="GO" id="GO:0004557">
    <property type="term" value="F:alpha-galactosidase activity"/>
    <property type="evidence" value="ECO:0007669"/>
    <property type="project" value="UniProtKB-UniRule"/>
</dbReference>
<feature type="active site" description="Proton donor" evidence="6">
    <location>
        <position position="547"/>
    </location>
</feature>
<feature type="domain" description="Glycosyl hydrolase family 36 C-terminal" evidence="7">
    <location>
        <begin position="649"/>
        <end position="754"/>
    </location>
</feature>
<organism evidence="9 10">
    <name type="scientific">Bullifex porci</name>
    <dbReference type="NCBI Taxonomy" id="2606638"/>
    <lineage>
        <taxon>Bacteria</taxon>
        <taxon>Pseudomonadati</taxon>
        <taxon>Spirochaetota</taxon>
        <taxon>Spirochaetia</taxon>
        <taxon>Spirochaetales</taxon>
        <taxon>Spirochaetaceae</taxon>
        <taxon>Bullifex</taxon>
    </lineage>
</organism>
<evidence type="ECO:0000256" key="5">
    <source>
        <dbReference type="PIRNR" id="PIRNR005536"/>
    </source>
</evidence>
<feature type="domain" description="Glycosyl hydrolase family 36 N-terminal" evidence="8">
    <location>
        <begin position="28"/>
        <end position="283"/>
    </location>
</feature>
<dbReference type="EMBL" id="VUNN01000003">
    <property type="protein sequence ID" value="MSU05703.1"/>
    <property type="molecule type" value="Genomic_DNA"/>
</dbReference>
<keyword evidence="3 5" id="KW-0378">Hydrolase</keyword>
<comment type="catalytic activity">
    <reaction evidence="1 5">
        <text>Hydrolysis of terminal, non-reducing alpha-D-galactose residues in alpha-D-galactosides, including galactose oligosaccharides, galactomannans and galactolipids.</text>
        <dbReference type="EC" id="3.2.1.22"/>
    </reaction>
</comment>
<dbReference type="InterPro" id="IPR013780">
    <property type="entry name" value="Glyco_hydro_b"/>
</dbReference>
<evidence type="ECO:0000259" key="7">
    <source>
        <dbReference type="Pfam" id="PF16874"/>
    </source>
</evidence>
<dbReference type="Pfam" id="PF02065">
    <property type="entry name" value="Melibiase"/>
    <property type="match status" value="1"/>
</dbReference>
<dbReference type="PRINTS" id="PR00743">
    <property type="entry name" value="GLHYDRLASE36"/>
</dbReference>
<evidence type="ECO:0000256" key="4">
    <source>
        <dbReference type="ARBA" id="ARBA00023295"/>
    </source>
</evidence>
<feature type="active site" description="Nucleophile" evidence="6">
    <location>
        <position position="477"/>
    </location>
</feature>
<evidence type="ECO:0000313" key="9">
    <source>
        <dbReference type="EMBL" id="MSU05703.1"/>
    </source>
</evidence>
<dbReference type="Pfam" id="PF16875">
    <property type="entry name" value="Glyco_hydro_36N"/>
    <property type="match status" value="1"/>
</dbReference>
<dbReference type="InterPro" id="IPR013785">
    <property type="entry name" value="Aldolase_TIM"/>
</dbReference>
<evidence type="ECO:0000256" key="1">
    <source>
        <dbReference type="ARBA" id="ARBA00001255"/>
    </source>
</evidence>
<dbReference type="Gene3D" id="3.20.20.70">
    <property type="entry name" value="Aldolase class I"/>
    <property type="match status" value="1"/>
</dbReference>
<comment type="similarity">
    <text evidence="5">Belongs to the glycosyl hydrolase.</text>
</comment>
<keyword evidence="10" id="KW-1185">Reference proteome</keyword>
<dbReference type="PANTHER" id="PTHR43053:SF3">
    <property type="entry name" value="ALPHA-GALACTOSIDASE C-RELATED"/>
    <property type="match status" value="1"/>
</dbReference>
<dbReference type="InterPro" id="IPR031705">
    <property type="entry name" value="Glyco_hydro_36_C"/>
</dbReference>
<evidence type="ECO:0000256" key="3">
    <source>
        <dbReference type="ARBA" id="ARBA00022801"/>
    </source>
</evidence>
<dbReference type="PANTHER" id="PTHR43053">
    <property type="entry name" value="GLYCOSIDASE FAMILY 31"/>
    <property type="match status" value="1"/>
</dbReference>
<sequence>MITIKNNMFHLATENTSYIFYINESGIAEHLYYGKRLKNPEYDIDALREKRLTPRVNETSLSPTDTTLQLNNLMSEFSTEDKGDYRTPSIAISYGKKKLRTLDLRFKSFSQFQGIERMKSPLFQAIGIDQKSYGISLEFVDSVAGVKALFYYTLFDDSDVIARRTVIENIGSETLILRSIYSLQLDLPEHNYDLITLNGAQLRERHPISRPLEQGIIINETRKGASSSESNPAIFLKHRGNDECYMTNLIYSGSHREVAEVNQFGKTHILTGINDSTFEAELEPASAFESPEAIMLYSQFGLNDLKNKMHYFVREHIQRGVWKNRLRPVSFNTWEALHFNFDEHGIIKQIKEAAELGFELFVLDDGWFSVRNDGTTSLGDWTVNTLKIPSGISQISKECHRRGMLFGLWFEPEMVSLDTKILKAHPDWLLGDPARKTHAVQRNQYFLDITREDVQDYLLNTIKLLIQNGSIDHIKWDMNRHLSDIFSVNPEIRNMGEYQHRYILALNRMQRILTSAFPNLSIENCASGGARFDLGMLTTGTTIWTSDSTDGVERLKIMEGTTMAYPLSVCGTCVSPSPNYATFRAIDLETRFDVAFFGVLSYSLDLVKLSKAEKEAIKKQIEFYKQYRQVVQFGIFSCEEKNGITYFTAASPDRTTILVLYMQTLLTSNCFDDILRVPLASENYVYRVTRRDDNAPIWDIGGDVRGYKKEEEAYEVSGDTLKWAGIKLSTRYSGSGYQTGMRVMPDFSSRLYIIKKL</sequence>
<dbReference type="InterPro" id="IPR002252">
    <property type="entry name" value="Glyco_hydro_36"/>
</dbReference>
<dbReference type="CDD" id="cd14791">
    <property type="entry name" value="GH36"/>
    <property type="match status" value="1"/>
</dbReference>
<dbReference type="FunFam" id="3.20.20.70:FF:000118">
    <property type="entry name" value="Alpha-galactosidase"/>
    <property type="match status" value="1"/>
</dbReference>
<dbReference type="SUPFAM" id="SSF51445">
    <property type="entry name" value="(Trans)glycosidases"/>
    <property type="match status" value="1"/>
</dbReference>
<dbReference type="InterPro" id="IPR031704">
    <property type="entry name" value="Glyco_hydro_36_N"/>
</dbReference>
<comment type="caution">
    <text evidence="9">The sequence shown here is derived from an EMBL/GenBank/DDBJ whole genome shotgun (WGS) entry which is preliminary data.</text>
</comment>
<dbReference type="Proteomes" id="UP000460549">
    <property type="component" value="Unassembled WGS sequence"/>
</dbReference>
<gene>
    <name evidence="9" type="ORF">FYJ80_02775</name>
</gene>
<evidence type="ECO:0000259" key="8">
    <source>
        <dbReference type="Pfam" id="PF16875"/>
    </source>
</evidence>
<dbReference type="EC" id="3.2.1.22" evidence="2 5"/>
<dbReference type="InterPro" id="IPR050985">
    <property type="entry name" value="Alpha-glycosidase_related"/>
</dbReference>
<evidence type="ECO:0000256" key="2">
    <source>
        <dbReference type="ARBA" id="ARBA00012755"/>
    </source>
</evidence>
<evidence type="ECO:0000313" key="10">
    <source>
        <dbReference type="Proteomes" id="UP000460549"/>
    </source>
</evidence>